<evidence type="ECO:0000259" key="5">
    <source>
        <dbReference type="PROSITE" id="PS50931"/>
    </source>
</evidence>
<dbReference type="PANTHER" id="PTHR30579">
    <property type="entry name" value="TRANSCRIPTIONAL REGULATOR"/>
    <property type="match status" value="1"/>
</dbReference>
<name>A0AA42CKP3_9HYPH</name>
<accession>A0AA42CKP3</accession>
<keyword evidence="3" id="KW-0238">DNA-binding</keyword>
<dbReference type="SUPFAM" id="SSF53850">
    <property type="entry name" value="Periplasmic binding protein-like II"/>
    <property type="match status" value="1"/>
</dbReference>
<dbReference type="GO" id="GO:0003677">
    <property type="term" value="F:DNA binding"/>
    <property type="evidence" value="ECO:0007669"/>
    <property type="project" value="UniProtKB-KW"/>
</dbReference>
<reference evidence="6" key="1">
    <citation type="submission" date="2022-05" db="EMBL/GenBank/DDBJ databases">
        <authorList>
            <person name="Pankratov T."/>
        </authorList>
    </citation>
    <scope>NUCLEOTIDE SEQUENCE</scope>
    <source>
        <strain evidence="6">BP6-180914</strain>
    </source>
</reference>
<feature type="domain" description="HTH lysR-type" evidence="5">
    <location>
        <begin position="6"/>
        <end position="63"/>
    </location>
</feature>
<dbReference type="PRINTS" id="PR00039">
    <property type="entry name" value="HTHLYSR"/>
</dbReference>
<dbReference type="SUPFAM" id="SSF46785">
    <property type="entry name" value="Winged helix' DNA-binding domain"/>
    <property type="match status" value="1"/>
</dbReference>
<evidence type="ECO:0000256" key="4">
    <source>
        <dbReference type="ARBA" id="ARBA00023163"/>
    </source>
</evidence>
<dbReference type="Pfam" id="PF00126">
    <property type="entry name" value="HTH_1"/>
    <property type="match status" value="1"/>
</dbReference>
<dbReference type="InterPro" id="IPR036390">
    <property type="entry name" value="WH_DNA-bd_sf"/>
</dbReference>
<dbReference type="Gene3D" id="3.40.190.10">
    <property type="entry name" value="Periplasmic binding protein-like II"/>
    <property type="match status" value="2"/>
</dbReference>
<dbReference type="PANTHER" id="PTHR30579:SF7">
    <property type="entry name" value="HTH-TYPE TRANSCRIPTIONAL REGULATOR LRHA-RELATED"/>
    <property type="match status" value="1"/>
</dbReference>
<evidence type="ECO:0000256" key="2">
    <source>
        <dbReference type="ARBA" id="ARBA00023015"/>
    </source>
</evidence>
<evidence type="ECO:0000256" key="1">
    <source>
        <dbReference type="ARBA" id="ARBA00009437"/>
    </source>
</evidence>
<comment type="similarity">
    <text evidence="1">Belongs to the LysR transcriptional regulatory family.</text>
</comment>
<evidence type="ECO:0000313" key="6">
    <source>
        <dbReference type="EMBL" id="MCW6510774.1"/>
    </source>
</evidence>
<dbReference type="InterPro" id="IPR050176">
    <property type="entry name" value="LTTR"/>
</dbReference>
<dbReference type="Proteomes" id="UP001165667">
    <property type="component" value="Unassembled WGS sequence"/>
</dbReference>
<organism evidence="6 7">
    <name type="scientific">Lichenifustis flavocetrariae</name>
    <dbReference type="NCBI Taxonomy" id="2949735"/>
    <lineage>
        <taxon>Bacteria</taxon>
        <taxon>Pseudomonadati</taxon>
        <taxon>Pseudomonadota</taxon>
        <taxon>Alphaproteobacteria</taxon>
        <taxon>Hyphomicrobiales</taxon>
        <taxon>Lichenihabitantaceae</taxon>
        <taxon>Lichenifustis</taxon>
    </lineage>
</organism>
<dbReference type="InterPro" id="IPR036388">
    <property type="entry name" value="WH-like_DNA-bd_sf"/>
</dbReference>
<dbReference type="InterPro" id="IPR005119">
    <property type="entry name" value="LysR_subst-bd"/>
</dbReference>
<dbReference type="Gene3D" id="1.10.10.10">
    <property type="entry name" value="Winged helix-like DNA-binding domain superfamily/Winged helix DNA-binding domain"/>
    <property type="match status" value="1"/>
</dbReference>
<keyword evidence="7" id="KW-1185">Reference proteome</keyword>
<dbReference type="AlphaFoldDB" id="A0AA42CKP3"/>
<evidence type="ECO:0000313" key="7">
    <source>
        <dbReference type="Proteomes" id="UP001165667"/>
    </source>
</evidence>
<dbReference type="EMBL" id="JAMOIM010000018">
    <property type="protein sequence ID" value="MCW6510774.1"/>
    <property type="molecule type" value="Genomic_DNA"/>
</dbReference>
<keyword evidence="4" id="KW-0804">Transcription</keyword>
<dbReference type="PROSITE" id="PS50931">
    <property type="entry name" value="HTH_LYSR"/>
    <property type="match status" value="1"/>
</dbReference>
<sequence>MNLISLDIRMLRSLVSVVDSGSITETARRLGRTQPAITLQLKRLEELAGKPLFSHEGRRMALTSDGDTVLTYAKSILRLHDELLSQLAAPSIEGHVVLGTPDLYAAFLLPSILSVFRRAFPGIQVELNCSLSTPLVNLVKRGEVDVALVTRMNDFTGGQVVGQEQLVWMVGERSTAHQERQVPLALLPPGNIYRDHAIAKLEEVHRRWRVACQSESVGGLQAAVFSGMAVTVLGRSALVPTMRELSSEEGFPPLPKVDLLLYRSHRAASKAAQALHDYLAHYLSLDTELQPVPPHPADKAGDVL</sequence>
<protein>
    <submittedName>
        <fullName evidence="6">LysR substrate-binding domain-containing protein</fullName>
    </submittedName>
</protein>
<dbReference type="GO" id="GO:0003700">
    <property type="term" value="F:DNA-binding transcription factor activity"/>
    <property type="evidence" value="ECO:0007669"/>
    <property type="project" value="InterPro"/>
</dbReference>
<comment type="caution">
    <text evidence="6">The sequence shown here is derived from an EMBL/GenBank/DDBJ whole genome shotgun (WGS) entry which is preliminary data.</text>
</comment>
<dbReference type="RefSeq" id="WP_282587149.1">
    <property type="nucleotide sequence ID" value="NZ_JAMOIM010000018.1"/>
</dbReference>
<keyword evidence="2" id="KW-0805">Transcription regulation</keyword>
<gene>
    <name evidence="6" type="ORF">M8523_22430</name>
</gene>
<dbReference type="Pfam" id="PF03466">
    <property type="entry name" value="LysR_substrate"/>
    <property type="match status" value="1"/>
</dbReference>
<evidence type="ECO:0000256" key="3">
    <source>
        <dbReference type="ARBA" id="ARBA00023125"/>
    </source>
</evidence>
<proteinExistence type="inferred from homology"/>
<dbReference type="InterPro" id="IPR000847">
    <property type="entry name" value="LysR_HTH_N"/>
</dbReference>